<comment type="catalytic activity">
    <reaction evidence="10">
        <text>L-threonyl-[protein] + FAD = FMN-L-threonyl-[protein] + AMP + H(+)</text>
        <dbReference type="Rhea" id="RHEA:36847"/>
        <dbReference type="Rhea" id="RHEA-COMP:11060"/>
        <dbReference type="Rhea" id="RHEA-COMP:11061"/>
        <dbReference type="ChEBI" id="CHEBI:15378"/>
        <dbReference type="ChEBI" id="CHEBI:30013"/>
        <dbReference type="ChEBI" id="CHEBI:57692"/>
        <dbReference type="ChEBI" id="CHEBI:74257"/>
        <dbReference type="ChEBI" id="CHEBI:456215"/>
        <dbReference type="EC" id="2.7.1.180"/>
    </reaction>
</comment>
<dbReference type="PANTHER" id="PTHR30040:SF2">
    <property type="entry name" value="FAD:PROTEIN FMN TRANSFERASE"/>
    <property type="match status" value="1"/>
</dbReference>
<dbReference type="InterPro" id="IPR024932">
    <property type="entry name" value="ApbE"/>
</dbReference>
<evidence type="ECO:0000256" key="6">
    <source>
        <dbReference type="ARBA" id="ARBA00022723"/>
    </source>
</evidence>
<comment type="caution">
    <text evidence="11">The sequence shown here is derived from an EMBL/GenBank/DDBJ whole genome shotgun (WGS) entry which is preliminary data.</text>
</comment>
<evidence type="ECO:0000313" key="11">
    <source>
        <dbReference type="EMBL" id="GFE07572.1"/>
    </source>
</evidence>
<dbReference type="EMBL" id="BLIN01000005">
    <property type="protein sequence ID" value="GFE07572.1"/>
    <property type="molecule type" value="Genomic_DNA"/>
</dbReference>
<name>A0A640SAM5_9ACTN</name>
<evidence type="ECO:0000256" key="9">
    <source>
        <dbReference type="ARBA" id="ARBA00031306"/>
    </source>
</evidence>
<dbReference type="GO" id="GO:0046872">
    <property type="term" value="F:metal ion binding"/>
    <property type="evidence" value="ECO:0007669"/>
    <property type="project" value="UniProtKB-KW"/>
</dbReference>
<comment type="cofactor">
    <cofactor evidence="1">
        <name>Mg(2+)</name>
        <dbReference type="ChEBI" id="CHEBI:18420"/>
    </cofactor>
</comment>
<dbReference type="AlphaFoldDB" id="A0A640SAM5"/>
<evidence type="ECO:0000256" key="7">
    <source>
        <dbReference type="ARBA" id="ARBA00022827"/>
    </source>
</evidence>
<gene>
    <name evidence="11" type="ORF">Scani_38400</name>
</gene>
<evidence type="ECO:0000256" key="8">
    <source>
        <dbReference type="ARBA" id="ARBA00022842"/>
    </source>
</evidence>
<evidence type="ECO:0000256" key="2">
    <source>
        <dbReference type="ARBA" id="ARBA00011955"/>
    </source>
</evidence>
<dbReference type="GO" id="GO:0016740">
    <property type="term" value="F:transferase activity"/>
    <property type="evidence" value="ECO:0007669"/>
    <property type="project" value="UniProtKB-KW"/>
</dbReference>
<dbReference type="SUPFAM" id="SSF143631">
    <property type="entry name" value="ApbE-like"/>
    <property type="match status" value="1"/>
</dbReference>
<dbReference type="EC" id="2.7.1.180" evidence="2"/>
<keyword evidence="6" id="KW-0479">Metal-binding</keyword>
<dbReference type="Proteomes" id="UP000435837">
    <property type="component" value="Unassembled WGS sequence"/>
</dbReference>
<keyword evidence="8" id="KW-0460">Magnesium</keyword>
<keyword evidence="4" id="KW-0285">Flavoprotein</keyword>
<proteinExistence type="predicted"/>
<accession>A0A640SAM5</accession>
<evidence type="ECO:0000256" key="5">
    <source>
        <dbReference type="ARBA" id="ARBA00022679"/>
    </source>
</evidence>
<protein>
    <recommendedName>
        <fullName evidence="3">FAD:protein FMN transferase</fullName>
        <ecNumber evidence="2">2.7.1.180</ecNumber>
    </recommendedName>
    <alternativeName>
        <fullName evidence="9">Flavin transferase</fullName>
    </alternativeName>
</protein>
<evidence type="ECO:0000256" key="3">
    <source>
        <dbReference type="ARBA" id="ARBA00016337"/>
    </source>
</evidence>
<evidence type="ECO:0000256" key="1">
    <source>
        <dbReference type="ARBA" id="ARBA00001946"/>
    </source>
</evidence>
<reference evidence="11 12" key="1">
    <citation type="submission" date="2019-12" db="EMBL/GenBank/DDBJ databases">
        <title>Whole genome shotgun sequence of Streptomyces caniferus NBRC 15389.</title>
        <authorList>
            <person name="Ichikawa N."/>
            <person name="Kimura A."/>
            <person name="Kitahashi Y."/>
            <person name="Komaki H."/>
            <person name="Tamura T."/>
        </authorList>
    </citation>
    <scope>NUCLEOTIDE SEQUENCE [LARGE SCALE GENOMIC DNA]</scope>
    <source>
        <strain evidence="11 12">NBRC 15389</strain>
    </source>
</reference>
<sequence>MPDPQRGVRHVEHAMGTVFSFDIRDAPTAAIESALDAAVAWLHRVDEVFSTYRSDSAISRLARGAIGLDDCPPEVHEVLALCVQIRRATNGWFSHTPDGRLDPSGLVKGWAVERAWQILQEAGAHNTCVNGGGDIQLSGESVPGVPWRVGIAHPLRPGELCTIVTGHDLAIATSGTAERGAHILSPHRGAPADGPASLTVVGRSLTLTDAYATAAFAMGGRARSWLDHLYGFEGFAMMRDGRSWQTRGFPGRGDLQVVGGTVG</sequence>
<organism evidence="11 12">
    <name type="scientific">Streptomyces caniferus</name>
    <dbReference type="NCBI Taxonomy" id="285557"/>
    <lineage>
        <taxon>Bacteria</taxon>
        <taxon>Bacillati</taxon>
        <taxon>Actinomycetota</taxon>
        <taxon>Actinomycetes</taxon>
        <taxon>Kitasatosporales</taxon>
        <taxon>Streptomycetaceae</taxon>
        <taxon>Streptomyces</taxon>
    </lineage>
</organism>
<evidence type="ECO:0000256" key="10">
    <source>
        <dbReference type="ARBA" id="ARBA00048540"/>
    </source>
</evidence>
<evidence type="ECO:0000256" key="4">
    <source>
        <dbReference type="ARBA" id="ARBA00022630"/>
    </source>
</evidence>
<dbReference type="Pfam" id="PF02424">
    <property type="entry name" value="ApbE"/>
    <property type="match status" value="2"/>
</dbReference>
<keyword evidence="7" id="KW-0274">FAD</keyword>
<evidence type="ECO:0000313" key="12">
    <source>
        <dbReference type="Proteomes" id="UP000435837"/>
    </source>
</evidence>
<dbReference type="PANTHER" id="PTHR30040">
    <property type="entry name" value="THIAMINE BIOSYNTHESIS LIPOPROTEIN APBE"/>
    <property type="match status" value="1"/>
</dbReference>
<dbReference type="Gene3D" id="3.10.520.10">
    <property type="entry name" value="ApbE-like domains"/>
    <property type="match status" value="2"/>
</dbReference>
<dbReference type="InterPro" id="IPR003374">
    <property type="entry name" value="ApbE-like_sf"/>
</dbReference>
<keyword evidence="5 11" id="KW-0808">Transferase</keyword>